<dbReference type="EMBL" id="JASCIQ010000053">
    <property type="protein sequence ID" value="MDI3408846.1"/>
    <property type="molecule type" value="Genomic_DNA"/>
</dbReference>
<name>A0ABT6SKY1_9ACTN</name>
<protein>
    <submittedName>
        <fullName evidence="3">Helix-turn-helix transcriptional regulator</fullName>
    </submittedName>
</protein>
<sequence>MSNVRELNPEASPQAAFGARLRKSREERGWRQDELAERTGYSDKHISATETGRRPPTLRFSRALDAAFGFTGTAESFERTWGEIRTGILLEGFPEYLGQEAHAAEVRLFEVGLIPGPLQTREYAQALADSAVKRGLITPDQADERVSLLMKRQAKLVRPQPPLVIAVLDESCVRRPVGGSAVMDAQLASLTEFAEQPHTMLQIVPYAVGEYRPLDRLVNLLTLQDRSVVSYVESETQGNLDRTLASVLPLVKAYHQLQAVSLSQTASVDMIHQLRGTDD</sequence>
<dbReference type="InterPro" id="IPR010982">
    <property type="entry name" value="Lambda_DNA-bd_dom_sf"/>
</dbReference>
<reference evidence="3 4" key="1">
    <citation type="submission" date="2023-05" db="EMBL/GenBank/DDBJ databases">
        <title>Draft genome sequence of Streptomyces sp. B-S-A6 isolated from a cave soil in Thailand.</title>
        <authorList>
            <person name="Chamroensaksri N."/>
            <person name="Muangham S."/>
        </authorList>
    </citation>
    <scope>NUCLEOTIDE SEQUENCE [LARGE SCALE GENOMIC DNA]</scope>
    <source>
        <strain evidence="3 4">B-S-A6</strain>
    </source>
</reference>
<evidence type="ECO:0000313" key="3">
    <source>
        <dbReference type="EMBL" id="MDI3408846.1"/>
    </source>
</evidence>
<feature type="compositionally biased region" description="Basic and acidic residues" evidence="1">
    <location>
        <begin position="24"/>
        <end position="53"/>
    </location>
</feature>
<proteinExistence type="predicted"/>
<dbReference type="PROSITE" id="PS50943">
    <property type="entry name" value="HTH_CROC1"/>
    <property type="match status" value="1"/>
</dbReference>
<evidence type="ECO:0000259" key="2">
    <source>
        <dbReference type="PROSITE" id="PS50943"/>
    </source>
</evidence>
<feature type="region of interest" description="Disordered" evidence="1">
    <location>
        <begin position="1"/>
        <end position="55"/>
    </location>
</feature>
<dbReference type="Proteomes" id="UP001223978">
    <property type="component" value="Unassembled WGS sequence"/>
</dbReference>
<dbReference type="InterPro" id="IPR043917">
    <property type="entry name" value="DUF5753"/>
</dbReference>
<dbReference type="SUPFAM" id="SSF47413">
    <property type="entry name" value="lambda repressor-like DNA-binding domains"/>
    <property type="match status" value="1"/>
</dbReference>
<accession>A0ABT6SKY1</accession>
<dbReference type="RefSeq" id="WP_282546725.1">
    <property type="nucleotide sequence ID" value="NZ_JASCIQ010000053.1"/>
</dbReference>
<evidence type="ECO:0000256" key="1">
    <source>
        <dbReference type="SAM" id="MobiDB-lite"/>
    </source>
</evidence>
<dbReference type="Pfam" id="PF19054">
    <property type="entry name" value="DUF5753"/>
    <property type="match status" value="1"/>
</dbReference>
<comment type="caution">
    <text evidence="3">The sequence shown here is derived from an EMBL/GenBank/DDBJ whole genome shotgun (WGS) entry which is preliminary data.</text>
</comment>
<organism evidence="3 4">
    <name type="scientific">Streptomyces cavernicola</name>
    <dbReference type="NCBI Taxonomy" id="3043613"/>
    <lineage>
        <taxon>Bacteria</taxon>
        <taxon>Bacillati</taxon>
        <taxon>Actinomycetota</taxon>
        <taxon>Actinomycetes</taxon>
        <taxon>Kitasatosporales</taxon>
        <taxon>Streptomycetaceae</taxon>
        <taxon>Streptomyces</taxon>
    </lineage>
</organism>
<evidence type="ECO:0000313" key="4">
    <source>
        <dbReference type="Proteomes" id="UP001223978"/>
    </source>
</evidence>
<gene>
    <name evidence="3" type="ORF">QIS96_34145</name>
</gene>
<feature type="domain" description="HTH cro/C1-type" evidence="2">
    <location>
        <begin position="21"/>
        <end position="77"/>
    </location>
</feature>
<dbReference type="InterPro" id="IPR001387">
    <property type="entry name" value="Cro/C1-type_HTH"/>
</dbReference>
<keyword evidence="4" id="KW-1185">Reference proteome</keyword>
<dbReference type="CDD" id="cd00093">
    <property type="entry name" value="HTH_XRE"/>
    <property type="match status" value="1"/>
</dbReference>
<dbReference type="Pfam" id="PF13560">
    <property type="entry name" value="HTH_31"/>
    <property type="match status" value="1"/>
</dbReference>
<dbReference type="SMART" id="SM00530">
    <property type="entry name" value="HTH_XRE"/>
    <property type="match status" value="1"/>
</dbReference>
<dbReference type="Gene3D" id="1.10.260.40">
    <property type="entry name" value="lambda repressor-like DNA-binding domains"/>
    <property type="match status" value="1"/>
</dbReference>